<protein>
    <submittedName>
        <fullName evidence="1">Uncharacterized protein</fullName>
    </submittedName>
</protein>
<feature type="non-terminal residue" evidence="1">
    <location>
        <position position="34"/>
    </location>
</feature>
<name>X1J4X3_9ZZZZ</name>
<reference evidence="1" key="1">
    <citation type="journal article" date="2014" name="Front. Microbiol.">
        <title>High frequency of phylogenetically diverse reductive dehalogenase-homologous genes in deep subseafloor sedimentary metagenomes.</title>
        <authorList>
            <person name="Kawai M."/>
            <person name="Futagami T."/>
            <person name="Toyoda A."/>
            <person name="Takaki Y."/>
            <person name="Nishi S."/>
            <person name="Hori S."/>
            <person name="Arai W."/>
            <person name="Tsubouchi T."/>
            <person name="Morono Y."/>
            <person name="Uchiyama I."/>
            <person name="Ito T."/>
            <person name="Fujiyama A."/>
            <person name="Inagaki F."/>
            <person name="Takami H."/>
        </authorList>
    </citation>
    <scope>NUCLEOTIDE SEQUENCE</scope>
    <source>
        <strain evidence="1">Expedition CK06-06</strain>
    </source>
</reference>
<proteinExistence type="predicted"/>
<comment type="caution">
    <text evidence="1">The sequence shown here is derived from an EMBL/GenBank/DDBJ whole genome shotgun (WGS) entry which is preliminary data.</text>
</comment>
<organism evidence="1">
    <name type="scientific">marine sediment metagenome</name>
    <dbReference type="NCBI Taxonomy" id="412755"/>
    <lineage>
        <taxon>unclassified sequences</taxon>
        <taxon>metagenomes</taxon>
        <taxon>ecological metagenomes</taxon>
    </lineage>
</organism>
<sequence>MPIKNVAETRLREMLWEARKKCTPPMRENTGMSV</sequence>
<accession>X1J4X3</accession>
<dbReference type="AlphaFoldDB" id="X1J4X3"/>
<evidence type="ECO:0000313" key="1">
    <source>
        <dbReference type="EMBL" id="GAH73389.1"/>
    </source>
</evidence>
<dbReference type="EMBL" id="BARU01031321">
    <property type="protein sequence ID" value="GAH73389.1"/>
    <property type="molecule type" value="Genomic_DNA"/>
</dbReference>
<gene>
    <name evidence="1" type="ORF">S03H2_49563</name>
</gene>